<organism evidence="1 2">
    <name type="scientific">Fictibacillus macauensis ZFHKF-1</name>
    <dbReference type="NCBI Taxonomy" id="1196324"/>
    <lineage>
        <taxon>Bacteria</taxon>
        <taxon>Bacillati</taxon>
        <taxon>Bacillota</taxon>
        <taxon>Bacilli</taxon>
        <taxon>Bacillales</taxon>
        <taxon>Fictibacillaceae</taxon>
        <taxon>Fictibacillus</taxon>
    </lineage>
</organism>
<evidence type="ECO:0000313" key="1">
    <source>
        <dbReference type="EMBL" id="EIT86258.1"/>
    </source>
</evidence>
<evidence type="ECO:0008006" key="3">
    <source>
        <dbReference type="Google" id="ProtNLM"/>
    </source>
</evidence>
<dbReference type="OrthoDB" id="9789813at2"/>
<sequence length="155" mass="17845">MKHWLITAIPEYNVAQAFKELGMIDRTLKYLIKKGDVVYIYVGGNVRKIIFKALCVMEKVPQDQWIDDSAYYAEDTAVRKRSSWNTVRLFPLYNFETELTDELSLEALDQYGQLGMIRGARILENSPLLLEYIHSVEQTLKQQSSEQQGPVPTPA</sequence>
<dbReference type="EMBL" id="AKKV01000022">
    <property type="protein sequence ID" value="EIT86258.1"/>
    <property type="molecule type" value="Genomic_DNA"/>
</dbReference>
<accession>I8UHF8</accession>
<keyword evidence="2" id="KW-1185">Reference proteome</keyword>
<protein>
    <recommendedName>
        <fullName evidence="3">EVE domain-containing protein</fullName>
    </recommendedName>
</protein>
<dbReference type="AlphaFoldDB" id="I8UHF8"/>
<evidence type="ECO:0000313" key="2">
    <source>
        <dbReference type="Proteomes" id="UP000004080"/>
    </source>
</evidence>
<gene>
    <name evidence="1" type="ORF">A374_06651</name>
</gene>
<dbReference type="PATRIC" id="fig|1196324.3.peg.1356"/>
<name>I8UHF8_9BACL</name>
<proteinExistence type="predicted"/>
<reference evidence="1 2" key="1">
    <citation type="journal article" date="2012" name="J. Bacteriol.">
        <title>Genome of Bacillus macauensis ZFHKF-1, a Long-Chain-Forming Bacterium.</title>
        <authorList>
            <person name="Cai L."/>
            <person name="Zhang T."/>
        </authorList>
    </citation>
    <scope>NUCLEOTIDE SEQUENCE [LARGE SCALE GENOMIC DNA]</scope>
    <source>
        <strain evidence="1 2">ZFHKF-1</strain>
    </source>
</reference>
<comment type="caution">
    <text evidence="1">The sequence shown here is derived from an EMBL/GenBank/DDBJ whole genome shotgun (WGS) entry which is preliminary data.</text>
</comment>
<dbReference type="RefSeq" id="WP_007201427.1">
    <property type="nucleotide sequence ID" value="NZ_AKKV01000022.1"/>
</dbReference>
<dbReference type="Proteomes" id="UP000004080">
    <property type="component" value="Unassembled WGS sequence"/>
</dbReference>